<protein>
    <submittedName>
        <fullName evidence="2">Uncharacterized protein</fullName>
    </submittedName>
</protein>
<evidence type="ECO:0000313" key="3">
    <source>
        <dbReference type="Proteomes" id="UP000449004"/>
    </source>
</evidence>
<accession>A0A7V7YGE1</accession>
<dbReference type="EMBL" id="WELC01000011">
    <property type="protein sequence ID" value="KAB7630432.1"/>
    <property type="molecule type" value="Genomic_DNA"/>
</dbReference>
<dbReference type="RefSeq" id="WP_152152714.1">
    <property type="nucleotide sequence ID" value="NZ_WELC01000011.1"/>
</dbReference>
<dbReference type="AlphaFoldDB" id="A0A7V7YGE1"/>
<reference evidence="2 3" key="1">
    <citation type="submission" date="2019-10" db="EMBL/GenBank/DDBJ databases">
        <title>Halotolerant bacteria associated to Saharan-endemic halophytes Stipa tenacissima L. and Atriplex halimus L mitigate salt stress and promote growth of tomato plants.</title>
        <authorList>
            <person name="Dif G."/>
        </authorList>
    </citation>
    <scope>NUCLEOTIDE SEQUENCE [LARGE SCALE GENOMIC DNA]</scope>
    <source>
        <strain evidence="2 3">IS26</strain>
    </source>
</reference>
<evidence type="ECO:0000256" key="1">
    <source>
        <dbReference type="SAM" id="MobiDB-lite"/>
    </source>
</evidence>
<gene>
    <name evidence="2" type="ORF">F9K92_10340</name>
</gene>
<proteinExistence type="predicted"/>
<sequence length="148" mass="16209">MRMTLLFLRRGFICRRHPARWHTGRATVVLGMLFGLTACGAGGMWMNGNPAATRQLVPPGHDWSRPDAGALVRDTDWQACGGQRSGNISPDRQGATGEETAHLSRDKLYAAQRCMLGKGYRYTGSCEGEIRSRYPACQSPDTKKPGGQ</sequence>
<feature type="region of interest" description="Disordered" evidence="1">
    <location>
        <begin position="79"/>
        <end position="101"/>
    </location>
</feature>
<comment type="caution">
    <text evidence="2">The sequence shown here is derived from an EMBL/GenBank/DDBJ whole genome shotgun (WGS) entry which is preliminary data.</text>
</comment>
<name>A0A7V7YGE1_9GAMM</name>
<organism evidence="2 3">
    <name type="scientific">Stenotrophomonas rhizophila</name>
    <dbReference type="NCBI Taxonomy" id="216778"/>
    <lineage>
        <taxon>Bacteria</taxon>
        <taxon>Pseudomonadati</taxon>
        <taxon>Pseudomonadota</taxon>
        <taxon>Gammaproteobacteria</taxon>
        <taxon>Lysobacterales</taxon>
        <taxon>Lysobacteraceae</taxon>
        <taxon>Stenotrophomonas</taxon>
    </lineage>
</organism>
<evidence type="ECO:0000313" key="2">
    <source>
        <dbReference type="EMBL" id="KAB7630432.1"/>
    </source>
</evidence>
<dbReference type="Proteomes" id="UP000449004">
    <property type="component" value="Unassembled WGS sequence"/>
</dbReference>